<dbReference type="PROSITE" id="PS50878">
    <property type="entry name" value="RT_POL"/>
    <property type="match status" value="1"/>
</dbReference>
<dbReference type="SUPFAM" id="SSF56672">
    <property type="entry name" value="DNA/RNA polymerases"/>
    <property type="match status" value="1"/>
</dbReference>
<organism evidence="10 11">
    <name type="scientific">Tyrannus savana</name>
    <name type="common">Fork-tailed flycatcher</name>
    <name type="synonym">Muscivora tyrannus</name>
    <dbReference type="NCBI Taxonomy" id="137541"/>
    <lineage>
        <taxon>Eukaryota</taxon>
        <taxon>Metazoa</taxon>
        <taxon>Chordata</taxon>
        <taxon>Craniata</taxon>
        <taxon>Vertebrata</taxon>
        <taxon>Euteleostomi</taxon>
        <taxon>Archelosauria</taxon>
        <taxon>Archosauria</taxon>
        <taxon>Dinosauria</taxon>
        <taxon>Saurischia</taxon>
        <taxon>Theropoda</taxon>
        <taxon>Coelurosauria</taxon>
        <taxon>Aves</taxon>
        <taxon>Neognathae</taxon>
        <taxon>Neoaves</taxon>
        <taxon>Telluraves</taxon>
        <taxon>Australaves</taxon>
        <taxon>Passeriformes</taxon>
        <taxon>Tyrannidae</taxon>
        <taxon>Tyrannus</taxon>
    </lineage>
</organism>
<keyword evidence="6" id="KW-0255">Endonuclease</keyword>
<evidence type="ECO:0000256" key="7">
    <source>
        <dbReference type="ARBA" id="ARBA00022801"/>
    </source>
</evidence>
<comment type="caution">
    <text evidence="10">The sequence shown here is derived from an EMBL/GenBank/DDBJ whole genome shotgun (WGS) entry which is preliminary data.</text>
</comment>
<dbReference type="GO" id="GO:0004523">
    <property type="term" value="F:RNA-DNA hybrid ribonuclease activity"/>
    <property type="evidence" value="ECO:0007669"/>
    <property type="project" value="UniProtKB-EC"/>
</dbReference>
<evidence type="ECO:0000256" key="8">
    <source>
        <dbReference type="ARBA" id="ARBA00022918"/>
    </source>
</evidence>
<keyword evidence="4" id="KW-0548">Nucleotidyltransferase</keyword>
<dbReference type="GO" id="GO:0035613">
    <property type="term" value="F:RNA stem-loop binding"/>
    <property type="evidence" value="ECO:0007669"/>
    <property type="project" value="TreeGrafter"/>
</dbReference>
<evidence type="ECO:0000259" key="9">
    <source>
        <dbReference type="PROSITE" id="PS50878"/>
    </source>
</evidence>
<dbReference type="AlphaFoldDB" id="A0A7L0Y1Z3"/>
<keyword evidence="5" id="KW-0540">Nuclease</keyword>
<reference evidence="10 11" key="1">
    <citation type="submission" date="2019-09" db="EMBL/GenBank/DDBJ databases">
        <title>Bird 10,000 Genomes (B10K) Project - Family phase.</title>
        <authorList>
            <person name="Zhang G."/>
        </authorList>
    </citation>
    <scope>NUCLEOTIDE SEQUENCE [LARGE SCALE GENOMIC DNA]</scope>
    <source>
        <strain evidence="10">B10K-DU-001-37</strain>
        <tissue evidence="10">Muscle</tissue>
    </source>
</reference>
<proteinExistence type="inferred from homology"/>
<evidence type="ECO:0000256" key="6">
    <source>
        <dbReference type="ARBA" id="ARBA00022759"/>
    </source>
</evidence>
<evidence type="ECO:0000256" key="1">
    <source>
        <dbReference type="ARBA" id="ARBA00010879"/>
    </source>
</evidence>
<dbReference type="Proteomes" id="UP000537779">
    <property type="component" value="Unassembled WGS sequence"/>
</dbReference>
<name>A0A7L0Y1Z3_TYRSA</name>
<dbReference type="GO" id="GO:0003964">
    <property type="term" value="F:RNA-directed DNA polymerase activity"/>
    <property type="evidence" value="ECO:0007669"/>
    <property type="project" value="UniProtKB-KW"/>
</dbReference>
<dbReference type="InterPro" id="IPR043502">
    <property type="entry name" value="DNA/RNA_pol_sf"/>
</dbReference>
<dbReference type="PANTHER" id="PTHR41694">
    <property type="entry name" value="ENDOGENOUS RETROVIRUS GROUP K MEMBER POL PROTEIN"/>
    <property type="match status" value="1"/>
</dbReference>
<evidence type="ECO:0000313" key="10">
    <source>
        <dbReference type="EMBL" id="NXM09799.1"/>
    </source>
</evidence>
<dbReference type="Gene3D" id="3.30.70.270">
    <property type="match status" value="2"/>
</dbReference>
<feature type="non-terminal residue" evidence="10">
    <location>
        <position position="82"/>
    </location>
</feature>
<evidence type="ECO:0000313" key="11">
    <source>
        <dbReference type="Proteomes" id="UP000537779"/>
    </source>
</evidence>
<protein>
    <recommendedName>
        <fullName evidence="2">ribonuclease H</fullName>
        <ecNumber evidence="2">3.1.26.4</ecNumber>
    </recommendedName>
</protein>
<evidence type="ECO:0000256" key="4">
    <source>
        <dbReference type="ARBA" id="ARBA00022695"/>
    </source>
</evidence>
<dbReference type="EMBL" id="VXAW01014169">
    <property type="protein sequence ID" value="NXM09799.1"/>
    <property type="molecule type" value="Genomic_DNA"/>
</dbReference>
<dbReference type="InterPro" id="IPR043128">
    <property type="entry name" value="Rev_trsase/Diguanyl_cyclase"/>
</dbReference>
<keyword evidence="3" id="KW-0808">Transferase</keyword>
<keyword evidence="11" id="KW-1185">Reference proteome</keyword>
<feature type="non-terminal residue" evidence="10">
    <location>
        <position position="1"/>
    </location>
</feature>
<dbReference type="InterPro" id="IPR000477">
    <property type="entry name" value="RT_dom"/>
</dbReference>
<feature type="domain" description="Reverse transcriptase" evidence="9">
    <location>
        <begin position="1"/>
        <end position="58"/>
    </location>
</feature>
<evidence type="ECO:0000256" key="2">
    <source>
        <dbReference type="ARBA" id="ARBA00012180"/>
    </source>
</evidence>
<evidence type="ECO:0000256" key="5">
    <source>
        <dbReference type="ARBA" id="ARBA00022722"/>
    </source>
</evidence>
<comment type="similarity">
    <text evidence="1">Belongs to the beta type-B retroviral polymerase family. HERV class-II K(HML-2) pol subfamily.</text>
</comment>
<dbReference type="Pfam" id="PF00078">
    <property type="entry name" value="RVT_1"/>
    <property type="match status" value="1"/>
</dbReference>
<sequence length="82" mass="9578">PDAIIYHYMDNILICASDKKYLDKAVTSTVETIQKAGFEIREDKVQYISPWKYLGLQIRERTIVPQQLAIRDDPKTLRDLHS</sequence>
<dbReference type="EC" id="3.1.26.4" evidence="2"/>
<gene>
    <name evidence="10" type="primary">Hervk_1</name>
    <name evidence="10" type="ORF">TYRSAV_R15155</name>
</gene>
<keyword evidence="8" id="KW-0695">RNA-directed DNA polymerase</keyword>
<evidence type="ECO:0000256" key="3">
    <source>
        <dbReference type="ARBA" id="ARBA00022679"/>
    </source>
</evidence>
<keyword evidence="7" id="KW-0378">Hydrolase</keyword>
<accession>A0A7L0Y1Z3</accession>
<dbReference type="PANTHER" id="PTHR41694:SF3">
    <property type="entry name" value="RNA-DIRECTED DNA POLYMERASE-RELATED"/>
    <property type="match status" value="1"/>
</dbReference>